<protein>
    <submittedName>
        <fullName evidence="2">(northern house mosquito) hypothetical protein</fullName>
    </submittedName>
</protein>
<organism evidence="2">
    <name type="scientific">Culex pipiens</name>
    <name type="common">House mosquito</name>
    <dbReference type="NCBI Taxonomy" id="7175"/>
    <lineage>
        <taxon>Eukaryota</taxon>
        <taxon>Metazoa</taxon>
        <taxon>Ecdysozoa</taxon>
        <taxon>Arthropoda</taxon>
        <taxon>Hexapoda</taxon>
        <taxon>Insecta</taxon>
        <taxon>Pterygota</taxon>
        <taxon>Neoptera</taxon>
        <taxon>Endopterygota</taxon>
        <taxon>Diptera</taxon>
        <taxon>Nematocera</taxon>
        <taxon>Culicoidea</taxon>
        <taxon>Culicidae</taxon>
        <taxon>Culicinae</taxon>
        <taxon>Culicini</taxon>
        <taxon>Culex</taxon>
        <taxon>Culex</taxon>
    </lineage>
</organism>
<dbReference type="AlphaFoldDB" id="A0A8D8H3N7"/>
<evidence type="ECO:0000256" key="1">
    <source>
        <dbReference type="SAM" id="MobiDB-lite"/>
    </source>
</evidence>
<dbReference type="EMBL" id="HBUE01065902">
    <property type="protein sequence ID" value="CAG6470707.1"/>
    <property type="molecule type" value="Transcribed_RNA"/>
</dbReference>
<feature type="region of interest" description="Disordered" evidence="1">
    <location>
        <begin position="16"/>
        <end position="41"/>
    </location>
</feature>
<dbReference type="EMBL" id="HBUE01301943">
    <property type="protein sequence ID" value="CAG6579407.1"/>
    <property type="molecule type" value="Transcribed_RNA"/>
</dbReference>
<sequence length="148" mass="16635">MWAKCAKIAIEKSQNRPASEIFFPRRPRRHEQQQPLQQKEREEGDVVFVLVAVVSGKRRRRQRCGGETSPQQQLAVKTTASEAAAGADGHRRLGAKQKKIRSSCRLGRRWSSEIAVASSHIHRKCQQTQRASTAEALNALVGPRLMEV</sequence>
<name>A0A8D8H3N7_CULPI</name>
<dbReference type="EMBL" id="HBUE01301942">
    <property type="protein sequence ID" value="CAG6579404.1"/>
    <property type="molecule type" value="Transcribed_RNA"/>
</dbReference>
<proteinExistence type="predicted"/>
<reference evidence="2" key="1">
    <citation type="submission" date="2021-05" db="EMBL/GenBank/DDBJ databases">
        <authorList>
            <person name="Alioto T."/>
            <person name="Alioto T."/>
            <person name="Gomez Garrido J."/>
        </authorList>
    </citation>
    <scope>NUCLEOTIDE SEQUENCE</scope>
</reference>
<accession>A0A8D8H3N7</accession>
<feature type="compositionally biased region" description="Polar residues" evidence="1">
    <location>
        <begin position="68"/>
        <end position="81"/>
    </location>
</feature>
<evidence type="ECO:0000313" key="2">
    <source>
        <dbReference type="EMBL" id="CAG6527685.1"/>
    </source>
</evidence>
<feature type="region of interest" description="Disordered" evidence="1">
    <location>
        <begin position="60"/>
        <end position="98"/>
    </location>
</feature>
<dbReference type="EMBL" id="HBUE01195948">
    <property type="protein sequence ID" value="CAG6527688.1"/>
    <property type="molecule type" value="Transcribed_RNA"/>
</dbReference>
<dbReference type="EMBL" id="HBUE01065898">
    <property type="protein sequence ID" value="CAG6470703.1"/>
    <property type="molecule type" value="Transcribed_RNA"/>
</dbReference>
<dbReference type="EMBL" id="HBUE01195946">
    <property type="protein sequence ID" value="CAG6527685.1"/>
    <property type="molecule type" value="Transcribed_RNA"/>
</dbReference>
<dbReference type="EMBL" id="HBUE01301945">
    <property type="protein sequence ID" value="CAG6579410.1"/>
    <property type="molecule type" value="Transcribed_RNA"/>
</dbReference>
<dbReference type="EMBL" id="HBUE01195945">
    <property type="protein sequence ID" value="CAG6527682.1"/>
    <property type="molecule type" value="Transcribed_RNA"/>
</dbReference>